<comment type="caution">
    <text evidence="1">The sequence shown here is derived from an EMBL/GenBank/DDBJ whole genome shotgun (WGS) entry which is preliminary data.</text>
</comment>
<dbReference type="EMBL" id="BGZK01000269">
    <property type="protein sequence ID" value="GBP33064.1"/>
    <property type="molecule type" value="Genomic_DNA"/>
</dbReference>
<sequence length="118" mass="13592">MLSVNIAYRLEESQVPCQTSVRIGWWPGSVSKTKILKLWLRRKLAVTHVKAGNIEVSSSLWKKSVYHTLSKAFLISRNIAIVSFAVLFEFLMTQDPYMIQCRRVVTAEAELFLSWSQE</sequence>
<proteinExistence type="predicted"/>
<keyword evidence="2" id="KW-1185">Reference proteome</keyword>
<gene>
    <name evidence="1" type="ORF">EVAR_18542_1</name>
</gene>
<organism evidence="1 2">
    <name type="scientific">Eumeta variegata</name>
    <name type="common">Bagworm moth</name>
    <name type="synonym">Eumeta japonica</name>
    <dbReference type="NCBI Taxonomy" id="151549"/>
    <lineage>
        <taxon>Eukaryota</taxon>
        <taxon>Metazoa</taxon>
        <taxon>Ecdysozoa</taxon>
        <taxon>Arthropoda</taxon>
        <taxon>Hexapoda</taxon>
        <taxon>Insecta</taxon>
        <taxon>Pterygota</taxon>
        <taxon>Neoptera</taxon>
        <taxon>Endopterygota</taxon>
        <taxon>Lepidoptera</taxon>
        <taxon>Glossata</taxon>
        <taxon>Ditrysia</taxon>
        <taxon>Tineoidea</taxon>
        <taxon>Psychidae</taxon>
        <taxon>Oiketicinae</taxon>
        <taxon>Eumeta</taxon>
    </lineage>
</organism>
<evidence type="ECO:0000313" key="2">
    <source>
        <dbReference type="Proteomes" id="UP000299102"/>
    </source>
</evidence>
<dbReference type="Proteomes" id="UP000299102">
    <property type="component" value="Unassembled WGS sequence"/>
</dbReference>
<evidence type="ECO:0000313" key="1">
    <source>
        <dbReference type="EMBL" id="GBP33064.1"/>
    </source>
</evidence>
<accession>A0A4C1V4X9</accession>
<protein>
    <submittedName>
        <fullName evidence="1">Uncharacterized protein</fullName>
    </submittedName>
</protein>
<name>A0A4C1V4X9_EUMVA</name>
<reference evidence="1 2" key="1">
    <citation type="journal article" date="2019" name="Commun. Biol.">
        <title>The bagworm genome reveals a unique fibroin gene that provides high tensile strength.</title>
        <authorList>
            <person name="Kono N."/>
            <person name="Nakamura H."/>
            <person name="Ohtoshi R."/>
            <person name="Tomita M."/>
            <person name="Numata K."/>
            <person name="Arakawa K."/>
        </authorList>
    </citation>
    <scope>NUCLEOTIDE SEQUENCE [LARGE SCALE GENOMIC DNA]</scope>
</reference>
<dbReference type="AlphaFoldDB" id="A0A4C1V4X9"/>